<evidence type="ECO:0000256" key="1">
    <source>
        <dbReference type="ARBA" id="ARBA00022450"/>
    </source>
</evidence>
<dbReference type="InterPro" id="IPR009081">
    <property type="entry name" value="PP-bd_ACP"/>
</dbReference>
<dbReference type="EMBL" id="QXXQ01000001">
    <property type="protein sequence ID" value="RID93361.1"/>
    <property type="molecule type" value="Genomic_DNA"/>
</dbReference>
<gene>
    <name evidence="4" type="ORF">D2N39_00055</name>
</gene>
<dbReference type="SUPFAM" id="SSF47336">
    <property type="entry name" value="ACP-like"/>
    <property type="match status" value="1"/>
</dbReference>
<dbReference type="InterPro" id="IPR036736">
    <property type="entry name" value="ACP-like_sf"/>
</dbReference>
<dbReference type="PROSITE" id="PS50075">
    <property type="entry name" value="CARRIER"/>
    <property type="match status" value="1"/>
</dbReference>
<keyword evidence="2" id="KW-0597">Phosphoprotein</keyword>
<evidence type="ECO:0000259" key="3">
    <source>
        <dbReference type="PROSITE" id="PS50075"/>
    </source>
</evidence>
<accession>A0A398BX00</accession>
<dbReference type="Proteomes" id="UP000266649">
    <property type="component" value="Unassembled WGS sequence"/>
</dbReference>
<dbReference type="Pfam" id="PF00550">
    <property type="entry name" value="PP-binding"/>
    <property type="match status" value="1"/>
</dbReference>
<evidence type="ECO:0000313" key="5">
    <source>
        <dbReference type="Proteomes" id="UP000266649"/>
    </source>
</evidence>
<name>A0A398BX00_9RHOB</name>
<protein>
    <submittedName>
        <fullName evidence="4">Acyl carrier protein</fullName>
    </submittedName>
</protein>
<feature type="domain" description="Carrier" evidence="3">
    <location>
        <begin position="3"/>
        <end position="83"/>
    </location>
</feature>
<proteinExistence type="predicted"/>
<comment type="caution">
    <text evidence="4">The sequence shown here is derived from an EMBL/GenBank/DDBJ whole genome shotgun (WGS) entry which is preliminary data.</text>
</comment>
<reference evidence="4 5" key="1">
    <citation type="submission" date="2018-09" db="EMBL/GenBank/DDBJ databases">
        <title>Gemmobacter lutimaris sp. nov., a marine bacterium isolated from tidal flat.</title>
        <authorList>
            <person name="Lee D.W."/>
            <person name="Yoo Y."/>
            <person name="Kim J.-J."/>
            <person name="Kim B.S."/>
        </authorList>
    </citation>
    <scope>NUCLEOTIDE SEQUENCE [LARGE SCALE GENOMIC DNA]</scope>
    <source>
        <strain evidence="4 5">YJ-T1-11</strain>
    </source>
</reference>
<evidence type="ECO:0000313" key="4">
    <source>
        <dbReference type="EMBL" id="RID93361.1"/>
    </source>
</evidence>
<sequence length="88" mass="9323">MGESVKERVIAILAEQAVMEPADIRMEDSLEDLGLDSLGLVESIFAIEEAFDISVPFNANEPGKSQFDISSVAAVVTAVEGLVARKAA</sequence>
<organism evidence="4 5">
    <name type="scientific">Gemmobacter lutimaris</name>
    <dbReference type="NCBI Taxonomy" id="2306023"/>
    <lineage>
        <taxon>Bacteria</taxon>
        <taxon>Pseudomonadati</taxon>
        <taxon>Pseudomonadota</taxon>
        <taxon>Alphaproteobacteria</taxon>
        <taxon>Rhodobacterales</taxon>
        <taxon>Paracoccaceae</taxon>
        <taxon>Gemmobacter</taxon>
    </lineage>
</organism>
<keyword evidence="1" id="KW-0596">Phosphopantetheine</keyword>
<evidence type="ECO:0000256" key="2">
    <source>
        <dbReference type="ARBA" id="ARBA00022553"/>
    </source>
</evidence>
<dbReference type="InterPro" id="IPR006162">
    <property type="entry name" value="Ppantetheine_attach_site"/>
</dbReference>
<dbReference type="Gene3D" id="1.10.1200.10">
    <property type="entry name" value="ACP-like"/>
    <property type="match status" value="1"/>
</dbReference>
<keyword evidence="5" id="KW-1185">Reference proteome</keyword>
<dbReference type="PROSITE" id="PS00012">
    <property type="entry name" value="PHOSPHOPANTETHEINE"/>
    <property type="match status" value="1"/>
</dbReference>
<dbReference type="RefSeq" id="WP_119132687.1">
    <property type="nucleotide sequence ID" value="NZ_QXXQ01000001.1"/>
</dbReference>
<dbReference type="OrthoDB" id="9806381at2"/>
<dbReference type="AlphaFoldDB" id="A0A398BX00"/>